<sequence length="315" mass="34507">MLLSIIFLFLVYRISESALPIKEDNDDNLFLSLDQEIEDALQEAFIESPNNLVDETVQHIEGSGSEESSDKIKFSHEDQSVAKFLSETTPDNLMTNEVVQIDNNITFIRNHSSVLKSSPPYPTYLPPPWNYVSVGEINEGSGDSIDEALASIDNTSSETPTSSIITSNVSLEAVLTSTAAYSISLTSYKKKSTVASSTLKKVYSNFHEYNHKGCHVNRTCYRDSDCGKGICLGANIGTCNCHACINNIPCENDDFCGGLNNSCRNGYCKCAEALALHGFPFFIVALKEFCSQRSCNDDSESCFGLPCNHGICSCN</sequence>
<dbReference type="EMBL" id="KN716183">
    <property type="protein sequence ID" value="KJH51454.1"/>
    <property type="molecule type" value="Genomic_DNA"/>
</dbReference>
<keyword evidence="3" id="KW-1185">Reference proteome</keyword>
<feature type="chain" id="PRO_5002336223" description="Chondroitin proteoglycan 3" evidence="1">
    <location>
        <begin position="18"/>
        <end position="315"/>
    </location>
</feature>
<dbReference type="OrthoDB" id="5822889at2759"/>
<reference evidence="2 3" key="1">
    <citation type="submission" date="2013-11" db="EMBL/GenBank/DDBJ databases">
        <title>Draft genome of the bovine lungworm Dictyocaulus viviparus.</title>
        <authorList>
            <person name="Mitreva M."/>
        </authorList>
    </citation>
    <scope>NUCLEOTIDE SEQUENCE [LARGE SCALE GENOMIC DNA]</scope>
    <source>
        <strain evidence="2 3">HannoverDv2000</strain>
    </source>
</reference>
<keyword evidence="1" id="KW-0732">Signal</keyword>
<dbReference type="InterPro" id="IPR039260">
    <property type="entry name" value="Cpg-3"/>
</dbReference>
<organism evidence="2 3">
    <name type="scientific">Dictyocaulus viviparus</name>
    <name type="common">Bovine lungworm</name>
    <dbReference type="NCBI Taxonomy" id="29172"/>
    <lineage>
        <taxon>Eukaryota</taxon>
        <taxon>Metazoa</taxon>
        <taxon>Ecdysozoa</taxon>
        <taxon>Nematoda</taxon>
        <taxon>Chromadorea</taxon>
        <taxon>Rhabditida</taxon>
        <taxon>Rhabditina</taxon>
        <taxon>Rhabditomorpha</taxon>
        <taxon>Strongyloidea</taxon>
        <taxon>Metastrongylidae</taxon>
        <taxon>Dictyocaulus</taxon>
    </lineage>
</organism>
<dbReference type="Proteomes" id="UP000053766">
    <property type="component" value="Unassembled WGS sequence"/>
</dbReference>
<evidence type="ECO:0000313" key="2">
    <source>
        <dbReference type="EMBL" id="KJH51454.1"/>
    </source>
</evidence>
<dbReference type="AlphaFoldDB" id="A0A0D8Y632"/>
<dbReference type="STRING" id="29172.A0A0D8Y632"/>
<dbReference type="PANTHER" id="PTHR37973:SF1">
    <property type="entry name" value="DICKKOPF_N DOMAIN-CONTAINING PROTEIN"/>
    <property type="match status" value="1"/>
</dbReference>
<evidence type="ECO:0000313" key="3">
    <source>
        <dbReference type="Proteomes" id="UP000053766"/>
    </source>
</evidence>
<gene>
    <name evidence="2" type="ORF">DICVIV_02371</name>
</gene>
<proteinExistence type="predicted"/>
<reference evidence="3" key="2">
    <citation type="journal article" date="2016" name="Sci. Rep.">
        <title>Dictyocaulus viviparus genome, variome and transcriptome elucidate lungworm biology and support future intervention.</title>
        <authorList>
            <person name="McNulty S.N."/>
            <person name="Strube C."/>
            <person name="Rosa B.A."/>
            <person name="Martin J.C."/>
            <person name="Tyagi R."/>
            <person name="Choi Y.J."/>
            <person name="Wang Q."/>
            <person name="Hallsworth Pepin K."/>
            <person name="Zhang X."/>
            <person name="Ozersky P."/>
            <person name="Wilson R.K."/>
            <person name="Sternberg P.W."/>
            <person name="Gasser R.B."/>
            <person name="Mitreva M."/>
        </authorList>
    </citation>
    <scope>NUCLEOTIDE SEQUENCE [LARGE SCALE GENOMIC DNA]</scope>
    <source>
        <strain evidence="3">HannoverDv2000</strain>
    </source>
</reference>
<name>A0A0D8Y632_DICVI</name>
<evidence type="ECO:0008006" key="4">
    <source>
        <dbReference type="Google" id="ProtNLM"/>
    </source>
</evidence>
<protein>
    <recommendedName>
        <fullName evidence="4">Chondroitin proteoglycan 3</fullName>
    </recommendedName>
</protein>
<accession>A0A0D8Y632</accession>
<feature type="signal peptide" evidence="1">
    <location>
        <begin position="1"/>
        <end position="17"/>
    </location>
</feature>
<evidence type="ECO:0000256" key="1">
    <source>
        <dbReference type="SAM" id="SignalP"/>
    </source>
</evidence>
<dbReference type="PANTHER" id="PTHR37973">
    <property type="entry name" value="CHONDROITIN PROTEOGLYCAN 3"/>
    <property type="match status" value="1"/>
</dbReference>